<keyword evidence="4 6" id="KW-1133">Transmembrane helix</keyword>
<feature type="transmembrane region" description="Helical" evidence="6">
    <location>
        <begin position="170"/>
        <end position="188"/>
    </location>
</feature>
<dbReference type="PANTHER" id="PTHR30213">
    <property type="entry name" value="INNER MEMBRANE PROTEIN YHJD"/>
    <property type="match status" value="1"/>
</dbReference>
<organism evidence="8 9">
    <name type="scientific">Candidatus Nitrosymbiomonas proteolyticus</name>
    <dbReference type="NCBI Taxonomy" id="2608984"/>
    <lineage>
        <taxon>Bacteria</taxon>
        <taxon>Bacillati</taxon>
        <taxon>Armatimonadota</taxon>
        <taxon>Armatimonadota incertae sedis</taxon>
        <taxon>Candidatus Nitrosymbiomonas</taxon>
    </lineage>
</organism>
<dbReference type="InterPro" id="IPR017039">
    <property type="entry name" value="Virul_fac_BrkB"/>
</dbReference>
<keyword evidence="7" id="KW-0732">Signal</keyword>
<evidence type="ECO:0000256" key="2">
    <source>
        <dbReference type="ARBA" id="ARBA00022475"/>
    </source>
</evidence>
<dbReference type="KEGG" id="npy:NPRO_09570"/>
<evidence type="ECO:0000256" key="1">
    <source>
        <dbReference type="ARBA" id="ARBA00004651"/>
    </source>
</evidence>
<feature type="transmembrane region" description="Helical" evidence="6">
    <location>
        <begin position="230"/>
        <end position="257"/>
    </location>
</feature>
<dbReference type="Pfam" id="PF03631">
    <property type="entry name" value="Virul_fac_BrkB"/>
    <property type="match status" value="1"/>
</dbReference>
<feature type="transmembrane region" description="Helical" evidence="6">
    <location>
        <begin position="136"/>
        <end position="158"/>
    </location>
</feature>
<evidence type="ECO:0000256" key="5">
    <source>
        <dbReference type="ARBA" id="ARBA00023136"/>
    </source>
</evidence>
<dbReference type="PANTHER" id="PTHR30213:SF1">
    <property type="entry name" value="INNER MEMBRANE PROTEIN YHJD"/>
    <property type="match status" value="1"/>
</dbReference>
<name>A0A809RUA5_9BACT</name>
<feature type="signal peptide" evidence="7">
    <location>
        <begin position="1"/>
        <end position="24"/>
    </location>
</feature>
<evidence type="ECO:0000256" key="7">
    <source>
        <dbReference type="SAM" id="SignalP"/>
    </source>
</evidence>
<feature type="transmembrane region" description="Helical" evidence="6">
    <location>
        <begin position="200"/>
        <end position="224"/>
    </location>
</feature>
<evidence type="ECO:0000256" key="6">
    <source>
        <dbReference type="SAM" id="Phobius"/>
    </source>
</evidence>
<comment type="subcellular location">
    <subcellularLocation>
        <location evidence="1">Cell membrane</location>
        <topology evidence="1">Multi-pass membrane protein</topology>
    </subcellularLocation>
</comment>
<accession>A0A809RUA5</accession>
<dbReference type="Proteomes" id="UP000662873">
    <property type="component" value="Chromosome"/>
</dbReference>
<evidence type="ECO:0000313" key="8">
    <source>
        <dbReference type="EMBL" id="BBO23362.1"/>
    </source>
</evidence>
<evidence type="ECO:0000256" key="4">
    <source>
        <dbReference type="ARBA" id="ARBA00022989"/>
    </source>
</evidence>
<keyword evidence="3 6" id="KW-0812">Transmembrane</keyword>
<evidence type="ECO:0000313" key="9">
    <source>
        <dbReference type="Proteomes" id="UP000662873"/>
    </source>
</evidence>
<evidence type="ECO:0000256" key="3">
    <source>
        <dbReference type="ARBA" id="ARBA00022692"/>
    </source>
</evidence>
<dbReference type="EMBL" id="AP021858">
    <property type="protein sequence ID" value="BBO23362.1"/>
    <property type="molecule type" value="Genomic_DNA"/>
</dbReference>
<keyword evidence="2" id="KW-1003">Cell membrane</keyword>
<dbReference type="PIRSF" id="PIRSF035875">
    <property type="entry name" value="RNase_BN"/>
    <property type="match status" value="1"/>
</dbReference>
<feature type="transmembrane region" description="Helical" evidence="6">
    <location>
        <begin position="88"/>
        <end position="107"/>
    </location>
</feature>
<dbReference type="GO" id="GO:0005886">
    <property type="term" value="C:plasma membrane"/>
    <property type="evidence" value="ECO:0007669"/>
    <property type="project" value="UniProtKB-SubCell"/>
</dbReference>
<gene>
    <name evidence="8" type="ORF">NPRO_09570</name>
</gene>
<keyword evidence="5 6" id="KW-0472">Membrane</keyword>
<feature type="chain" id="PRO_5035170364" evidence="7">
    <location>
        <begin position="25"/>
        <end position="280"/>
    </location>
</feature>
<reference evidence="8" key="1">
    <citation type="journal article" name="DNA Res.">
        <title>The physiological potential of anammox bacteria as revealed by their core genome structure.</title>
        <authorList>
            <person name="Okubo T."/>
            <person name="Toyoda A."/>
            <person name="Fukuhara K."/>
            <person name="Uchiyama I."/>
            <person name="Harigaya Y."/>
            <person name="Kuroiwa M."/>
            <person name="Suzuki T."/>
            <person name="Murakami Y."/>
            <person name="Suwa Y."/>
            <person name="Takami H."/>
        </authorList>
    </citation>
    <scope>NUCLEOTIDE SEQUENCE</scope>
    <source>
        <strain evidence="8">317325-2</strain>
    </source>
</reference>
<sequence>MKAALRLVGKAVLLALASSVNRHAGALAYFASLSLAPWIVVASAVSTNLLGASATDEGIRRAIEAIAGPEATPVIQELLLASAARPEGPAATLIALALAVFGASLLLRHARESMDELMAYKGTGSPVRHYLRNQGAAVLLVALFCGLFTGWLVLDSWLALSLSTALSGPIRFGITWLGVLLAFAILYVNGTRASMRYRYAWAGAAIAALLMAVAKSAVTMYVQLSGIRSVYGAVGTLVVFLLWAYVGAHAFLFGAILSRLLRDRDAESRKAPSGPSRVAE</sequence>
<dbReference type="AlphaFoldDB" id="A0A809RUA5"/>
<proteinExistence type="predicted"/>
<protein>
    <submittedName>
        <fullName evidence="8">Uncharacterized protein</fullName>
    </submittedName>
</protein>